<feature type="transmembrane region" description="Helical" evidence="2">
    <location>
        <begin position="73"/>
        <end position="94"/>
    </location>
</feature>
<feature type="transmembrane region" description="Helical" evidence="2">
    <location>
        <begin position="40"/>
        <end position="61"/>
    </location>
</feature>
<evidence type="ECO:0000313" key="3">
    <source>
        <dbReference type="EMBL" id="GEA82356.1"/>
    </source>
</evidence>
<feature type="transmembrane region" description="Helical" evidence="2">
    <location>
        <begin position="176"/>
        <end position="196"/>
    </location>
</feature>
<name>A0A4Y3KFA9_CELUD</name>
<dbReference type="RefSeq" id="WP_141322055.1">
    <property type="nucleotide sequence ID" value="NZ_BJLP01000057.1"/>
</dbReference>
<proteinExistence type="predicted"/>
<feature type="transmembrane region" description="Helical" evidence="2">
    <location>
        <begin position="216"/>
        <end position="239"/>
    </location>
</feature>
<organism evidence="3 4">
    <name type="scientific">Cellulomonas uda</name>
    <dbReference type="NCBI Taxonomy" id="1714"/>
    <lineage>
        <taxon>Bacteria</taxon>
        <taxon>Bacillati</taxon>
        <taxon>Actinomycetota</taxon>
        <taxon>Actinomycetes</taxon>
        <taxon>Micrococcales</taxon>
        <taxon>Cellulomonadaceae</taxon>
        <taxon>Cellulomonas</taxon>
    </lineage>
</organism>
<sequence length="434" mass="46585">MSAATLAERPQEVPTDDERARRRPPGRLSVPVWFVMRNGVLPWAMLIVAGVNASVLAMRGAPWRADLLWIIDWIPIGHVAVAPVVAGAAAIDLARLSVGTRHLEDHRWWRSPAAAVTWAYAVGVGGTNVAAIVVAALVEVPPSVDPRALLGVGVHLLMLTLFAALGALVGRALGPILGGVLAAVIALVGVSMFSARTEHISLLYAGASLNPRVGRSYSVVYLGSQVVMLSLLILACLMMRRGVARSGWRRVGEGAVAVVAVGLVVVAGSVGPSSRLVYTGKPPSLCEDVSGVPVCMYPEHARVQAEVNTQLARMFEAARQAGYHSLVPREVREVTGGEIEWHGASLLLDEPLIGEPVTPRSLVLDLVDPWYCDERGGEVPTSDAFSAESHNVESTWLELVDPSLVAEQAPYRSLDSDEVDRLMREFRTCTYPFR</sequence>
<gene>
    <name evidence="3" type="ORF">CUD01_28000</name>
</gene>
<keyword evidence="2" id="KW-0472">Membrane</keyword>
<keyword evidence="4" id="KW-1185">Reference proteome</keyword>
<accession>A0A4Y3KFA9</accession>
<keyword evidence="2" id="KW-1133">Transmembrane helix</keyword>
<evidence type="ECO:0000313" key="4">
    <source>
        <dbReference type="Proteomes" id="UP000315842"/>
    </source>
</evidence>
<feature type="region of interest" description="Disordered" evidence="1">
    <location>
        <begin position="1"/>
        <end position="23"/>
    </location>
</feature>
<feature type="transmembrane region" description="Helical" evidence="2">
    <location>
        <begin position="115"/>
        <end position="137"/>
    </location>
</feature>
<keyword evidence="2" id="KW-0812">Transmembrane</keyword>
<protein>
    <submittedName>
        <fullName evidence="3">Uncharacterized protein</fullName>
    </submittedName>
</protein>
<evidence type="ECO:0000256" key="1">
    <source>
        <dbReference type="SAM" id="MobiDB-lite"/>
    </source>
</evidence>
<feature type="transmembrane region" description="Helical" evidence="2">
    <location>
        <begin position="251"/>
        <end position="271"/>
    </location>
</feature>
<dbReference type="EMBL" id="BJLP01000057">
    <property type="protein sequence ID" value="GEA82356.1"/>
    <property type="molecule type" value="Genomic_DNA"/>
</dbReference>
<reference evidence="3 4" key="1">
    <citation type="submission" date="2019-06" db="EMBL/GenBank/DDBJ databases">
        <title>Whole genome shotgun sequence of Cellulomonas uda NBRC 3747.</title>
        <authorList>
            <person name="Hosoyama A."/>
            <person name="Uohara A."/>
            <person name="Ohji S."/>
            <person name="Ichikawa N."/>
        </authorList>
    </citation>
    <scope>NUCLEOTIDE SEQUENCE [LARGE SCALE GENOMIC DNA]</scope>
    <source>
        <strain evidence="3 4">NBRC 3747</strain>
    </source>
</reference>
<dbReference type="Proteomes" id="UP000315842">
    <property type="component" value="Unassembled WGS sequence"/>
</dbReference>
<dbReference type="AlphaFoldDB" id="A0A4Y3KFA9"/>
<comment type="caution">
    <text evidence="3">The sequence shown here is derived from an EMBL/GenBank/DDBJ whole genome shotgun (WGS) entry which is preliminary data.</text>
</comment>
<feature type="transmembrane region" description="Helical" evidence="2">
    <location>
        <begin position="149"/>
        <end position="169"/>
    </location>
</feature>
<evidence type="ECO:0000256" key="2">
    <source>
        <dbReference type="SAM" id="Phobius"/>
    </source>
</evidence>